<feature type="region of interest" description="Disordered" evidence="1">
    <location>
        <begin position="222"/>
        <end position="280"/>
    </location>
</feature>
<evidence type="ECO:0000313" key="2">
    <source>
        <dbReference type="EMBL" id="KPY34513.1"/>
    </source>
</evidence>
<feature type="region of interest" description="Disordered" evidence="1">
    <location>
        <begin position="110"/>
        <end position="157"/>
    </location>
</feature>
<reference evidence="2 3" key="1">
    <citation type="submission" date="2015-09" db="EMBL/GenBank/DDBJ databases">
        <title>Genome announcement of multiple Pseudomonas syringae strains.</title>
        <authorList>
            <person name="Thakur S."/>
            <person name="Wang P.W."/>
            <person name="Gong Y."/>
            <person name="Weir B.S."/>
            <person name="Guttman D.S."/>
        </authorList>
    </citation>
    <scope>NUCLEOTIDE SEQUENCE [LARGE SCALE GENOMIC DNA]</scope>
    <source>
        <strain evidence="2 3">ICMP3956</strain>
    </source>
</reference>
<dbReference type="AlphaFoldDB" id="A0A0P9XP84"/>
<dbReference type="Proteomes" id="UP000050562">
    <property type="component" value="Unassembled WGS sequence"/>
</dbReference>
<accession>A0A0P9XP84</accession>
<dbReference type="RefSeq" id="WP_235806276.1">
    <property type="nucleotide sequence ID" value="NZ_LJRC01000186.1"/>
</dbReference>
<feature type="compositionally biased region" description="Basic residues" evidence="1">
    <location>
        <begin position="271"/>
        <end position="280"/>
    </location>
</feature>
<evidence type="ECO:0000313" key="3">
    <source>
        <dbReference type="Proteomes" id="UP000050562"/>
    </source>
</evidence>
<gene>
    <name evidence="2" type="ORF">ALO52_101576</name>
</gene>
<dbReference type="EMBL" id="LJRC01000186">
    <property type="protein sequence ID" value="KPY34513.1"/>
    <property type="molecule type" value="Genomic_DNA"/>
</dbReference>
<organism evidence="2 3">
    <name type="scientific">Pseudomonas syringae pv. primulae</name>
    <dbReference type="NCBI Taxonomy" id="251707"/>
    <lineage>
        <taxon>Bacteria</taxon>
        <taxon>Pseudomonadati</taxon>
        <taxon>Pseudomonadota</taxon>
        <taxon>Gammaproteobacteria</taxon>
        <taxon>Pseudomonadales</taxon>
        <taxon>Pseudomonadaceae</taxon>
        <taxon>Pseudomonas</taxon>
    </lineage>
</organism>
<proteinExistence type="predicted"/>
<sequence length="280" mass="31136">MGIILKVEKTKPENGYTIIHNHILKDKNLSFKAKGILSLLLSLPPNPKHLSIELIAKNNRDGISSIRSGIEELKSAGYLAVHQINNSRGQYDGVEWSLRDTALGVENLDKKREIPDVENPNSDRPPSGKRGLINTYKTKTLKNKKTTTAPGSEDEKSLEDLRFTATMLAETQIQVRKALEQVAPYDRQRMLDDFCAAVRAGDIKKSELGWLHGVIKRYRNGEYNFKAPPPKPASELTKTSSPNTNLPYPSLGPPSVTPAERSTVGLESLSKLKKNRCRPS</sequence>
<evidence type="ECO:0000256" key="1">
    <source>
        <dbReference type="SAM" id="MobiDB-lite"/>
    </source>
</evidence>
<dbReference type="PATRIC" id="fig|251707.3.peg.3013"/>
<name>A0A0P9XP84_9PSED</name>
<feature type="compositionally biased region" description="Polar residues" evidence="1">
    <location>
        <begin position="236"/>
        <end position="247"/>
    </location>
</feature>
<protein>
    <submittedName>
        <fullName evidence="2">Phage replication protein</fullName>
    </submittedName>
</protein>
<comment type="caution">
    <text evidence="2">The sequence shown here is derived from an EMBL/GenBank/DDBJ whole genome shotgun (WGS) entry which is preliminary data.</text>
</comment>